<sequence>RRGKSGGRESTSRIARLSSTRELKGKERRPRMMYKPAPLSTLFSIRTTSFSSSTRNKPTPSPSTTLTSGCVLLCRTAVSSQWRSGHKRGAFSRRRCKLRGCVEVAGYDVFS</sequence>
<reference evidence="3" key="1">
    <citation type="submission" date="2022-10" db="EMBL/GenBank/DDBJ databases">
        <title>Genome assembly of Pristionchus species.</title>
        <authorList>
            <person name="Yoshida K."/>
            <person name="Sommer R.J."/>
        </authorList>
    </citation>
    <scope>NUCLEOTIDE SEQUENCE [LARGE SCALE GENOMIC DNA]</scope>
    <source>
        <strain evidence="3">RS5460</strain>
    </source>
</reference>
<feature type="region of interest" description="Disordered" evidence="1">
    <location>
        <begin position="1"/>
        <end position="38"/>
    </location>
</feature>
<proteinExistence type="predicted"/>
<dbReference type="AlphaFoldDB" id="A0AAN4ZT09"/>
<evidence type="ECO:0000313" key="3">
    <source>
        <dbReference type="Proteomes" id="UP001328107"/>
    </source>
</evidence>
<name>A0AAN4ZT09_9BILA</name>
<evidence type="ECO:0000313" key="2">
    <source>
        <dbReference type="EMBL" id="GMR44338.1"/>
    </source>
</evidence>
<accession>A0AAN4ZT09</accession>
<keyword evidence="3" id="KW-1185">Reference proteome</keyword>
<feature type="non-terminal residue" evidence="2">
    <location>
        <position position="1"/>
    </location>
</feature>
<feature type="compositionally biased region" description="Basic and acidic residues" evidence="1">
    <location>
        <begin position="1"/>
        <end position="11"/>
    </location>
</feature>
<gene>
    <name evidence="2" type="ORF">PMAYCL1PPCAC_14533</name>
</gene>
<evidence type="ECO:0000256" key="1">
    <source>
        <dbReference type="SAM" id="MobiDB-lite"/>
    </source>
</evidence>
<protein>
    <submittedName>
        <fullName evidence="2">Uncharacterized protein</fullName>
    </submittedName>
</protein>
<organism evidence="2 3">
    <name type="scientific">Pristionchus mayeri</name>
    <dbReference type="NCBI Taxonomy" id="1317129"/>
    <lineage>
        <taxon>Eukaryota</taxon>
        <taxon>Metazoa</taxon>
        <taxon>Ecdysozoa</taxon>
        <taxon>Nematoda</taxon>
        <taxon>Chromadorea</taxon>
        <taxon>Rhabditida</taxon>
        <taxon>Rhabditina</taxon>
        <taxon>Diplogasteromorpha</taxon>
        <taxon>Diplogasteroidea</taxon>
        <taxon>Neodiplogasteridae</taxon>
        <taxon>Pristionchus</taxon>
    </lineage>
</organism>
<dbReference type="EMBL" id="BTRK01000003">
    <property type="protein sequence ID" value="GMR44338.1"/>
    <property type="molecule type" value="Genomic_DNA"/>
</dbReference>
<comment type="caution">
    <text evidence="2">The sequence shown here is derived from an EMBL/GenBank/DDBJ whole genome shotgun (WGS) entry which is preliminary data.</text>
</comment>
<dbReference type="Proteomes" id="UP001328107">
    <property type="component" value="Unassembled WGS sequence"/>
</dbReference>